<keyword evidence="3" id="KW-1185">Reference proteome</keyword>
<feature type="transmembrane region" description="Helical" evidence="1">
    <location>
        <begin position="35"/>
        <end position="63"/>
    </location>
</feature>
<keyword evidence="1" id="KW-0472">Membrane</keyword>
<reference evidence="2" key="1">
    <citation type="journal article" date="2023" name="Mol. Ecol. Resour.">
        <title>Chromosome-level genome assembly of a triploid poplar Populus alba 'Berolinensis'.</title>
        <authorList>
            <person name="Chen S."/>
            <person name="Yu Y."/>
            <person name="Wang X."/>
            <person name="Wang S."/>
            <person name="Zhang T."/>
            <person name="Zhou Y."/>
            <person name="He R."/>
            <person name="Meng N."/>
            <person name="Wang Y."/>
            <person name="Liu W."/>
            <person name="Liu Z."/>
            <person name="Liu J."/>
            <person name="Guo Q."/>
            <person name="Huang H."/>
            <person name="Sederoff R.R."/>
            <person name="Wang G."/>
            <person name="Qu G."/>
            <person name="Chen S."/>
        </authorList>
    </citation>
    <scope>NUCLEOTIDE SEQUENCE</scope>
    <source>
        <strain evidence="2">SC-2020</strain>
    </source>
</reference>
<evidence type="ECO:0000313" key="2">
    <source>
        <dbReference type="EMBL" id="KAJ6971424.1"/>
    </source>
</evidence>
<keyword evidence="1" id="KW-0812">Transmembrane</keyword>
<proteinExistence type="predicted"/>
<comment type="caution">
    <text evidence="2">The sequence shown here is derived from an EMBL/GenBank/DDBJ whole genome shotgun (WGS) entry which is preliminary data.</text>
</comment>
<dbReference type="EMBL" id="JAQIZT010000014">
    <property type="protein sequence ID" value="KAJ6971424.1"/>
    <property type="molecule type" value="Genomic_DNA"/>
</dbReference>
<evidence type="ECO:0000313" key="3">
    <source>
        <dbReference type="Proteomes" id="UP001164929"/>
    </source>
</evidence>
<dbReference type="Proteomes" id="UP001164929">
    <property type="component" value="Chromosome 14"/>
</dbReference>
<keyword evidence="1" id="KW-1133">Transmembrane helix</keyword>
<dbReference type="AlphaFoldDB" id="A0AAD6PXK4"/>
<name>A0AAD6PXK4_9ROSI</name>
<sequence length="91" mass="9970">MKCAPIWQVVQIVICVRGSADCPAIPSSLWVVARYVLHVCLVGPLLLHLQLCWVSLCGFILLVRPTIETSSLLLLVVAGWVLKNISLLGCF</sequence>
<feature type="transmembrane region" description="Helical" evidence="1">
    <location>
        <begin position="70"/>
        <end position="89"/>
    </location>
</feature>
<protein>
    <submittedName>
        <fullName evidence="2">Uncharacterized protein</fullName>
    </submittedName>
</protein>
<organism evidence="2 3">
    <name type="scientific">Populus alba x Populus x berolinensis</name>
    <dbReference type="NCBI Taxonomy" id="444605"/>
    <lineage>
        <taxon>Eukaryota</taxon>
        <taxon>Viridiplantae</taxon>
        <taxon>Streptophyta</taxon>
        <taxon>Embryophyta</taxon>
        <taxon>Tracheophyta</taxon>
        <taxon>Spermatophyta</taxon>
        <taxon>Magnoliopsida</taxon>
        <taxon>eudicotyledons</taxon>
        <taxon>Gunneridae</taxon>
        <taxon>Pentapetalae</taxon>
        <taxon>rosids</taxon>
        <taxon>fabids</taxon>
        <taxon>Malpighiales</taxon>
        <taxon>Salicaceae</taxon>
        <taxon>Saliceae</taxon>
        <taxon>Populus</taxon>
    </lineage>
</organism>
<accession>A0AAD6PXK4</accession>
<gene>
    <name evidence="2" type="ORF">NC653_032052</name>
</gene>
<evidence type="ECO:0000256" key="1">
    <source>
        <dbReference type="SAM" id="Phobius"/>
    </source>
</evidence>